<dbReference type="SUPFAM" id="SSF51197">
    <property type="entry name" value="Clavaminate synthase-like"/>
    <property type="match status" value="1"/>
</dbReference>
<comment type="similarity">
    <text evidence="2">Belongs to the PhyH family.</text>
</comment>
<dbReference type="Gene3D" id="2.60.120.620">
    <property type="entry name" value="q2cbj1_9rhob like domain"/>
    <property type="match status" value="1"/>
</dbReference>
<dbReference type="Proteomes" id="UP000078343">
    <property type="component" value="Unassembled WGS sequence"/>
</dbReference>
<dbReference type="PANTHER" id="PTHR20883:SF48">
    <property type="entry name" value="ECTOINE DIOXYGENASE"/>
    <property type="match status" value="1"/>
</dbReference>
<evidence type="ECO:0008006" key="6">
    <source>
        <dbReference type="Google" id="ProtNLM"/>
    </source>
</evidence>
<proteinExistence type="inferred from homology"/>
<name>A0A178ZZ28_9EURO</name>
<dbReference type="PANTHER" id="PTHR20883">
    <property type="entry name" value="PHYTANOYL-COA DIOXYGENASE DOMAIN CONTAINING 1"/>
    <property type="match status" value="1"/>
</dbReference>
<evidence type="ECO:0000256" key="1">
    <source>
        <dbReference type="ARBA" id="ARBA00001962"/>
    </source>
</evidence>
<evidence type="ECO:0000256" key="2">
    <source>
        <dbReference type="ARBA" id="ARBA00005830"/>
    </source>
</evidence>
<sequence>MGDASGLSSREELYKSAREHLREEGWAVIPDVLTKEEATNALERLWKAKETGESKGHATYIPRLDPNEANVRVFYLLELDQIFRDLIVHPVALDMVKSVLGENFLISNFTANIARPGSQSMALHSDQSIVVPEPWKEVWALNVIWCLTDVYGDNGATLYIPGSNKYESRQDIPPDANKLLRPFEAKAGSIILMDGRVWHTSGANITKDQDRALMFGYYTKPFLRQQVNWTAKLPREIQDTLSDEMKEWLGLGYNANIARTGNTSYNYLSRQFPKPEEAQA</sequence>
<keyword evidence="3" id="KW-0408">Iron</keyword>
<evidence type="ECO:0000313" key="5">
    <source>
        <dbReference type="Proteomes" id="UP000078343"/>
    </source>
</evidence>
<keyword evidence="5" id="KW-1185">Reference proteome</keyword>
<dbReference type="RefSeq" id="XP_018698471.1">
    <property type="nucleotide sequence ID" value="XM_018832592.1"/>
</dbReference>
<organism evidence="4 5">
    <name type="scientific">Fonsecaea erecta</name>
    <dbReference type="NCBI Taxonomy" id="1367422"/>
    <lineage>
        <taxon>Eukaryota</taxon>
        <taxon>Fungi</taxon>
        <taxon>Dikarya</taxon>
        <taxon>Ascomycota</taxon>
        <taxon>Pezizomycotina</taxon>
        <taxon>Eurotiomycetes</taxon>
        <taxon>Chaetothyriomycetidae</taxon>
        <taxon>Chaetothyriales</taxon>
        <taxon>Herpotrichiellaceae</taxon>
        <taxon>Fonsecaea</taxon>
    </lineage>
</organism>
<dbReference type="Pfam" id="PF05721">
    <property type="entry name" value="PhyH"/>
    <property type="match status" value="1"/>
</dbReference>
<evidence type="ECO:0000256" key="3">
    <source>
        <dbReference type="ARBA" id="ARBA00023004"/>
    </source>
</evidence>
<dbReference type="GO" id="GO:0016491">
    <property type="term" value="F:oxidoreductase activity"/>
    <property type="evidence" value="ECO:0007669"/>
    <property type="project" value="UniProtKB-ARBA"/>
</dbReference>
<dbReference type="InterPro" id="IPR008775">
    <property type="entry name" value="Phytyl_CoA_dOase-like"/>
</dbReference>
<protein>
    <recommendedName>
        <fullName evidence="6">Phytanoyl-CoA dioxygenase</fullName>
    </recommendedName>
</protein>
<gene>
    <name evidence="4" type="ORF">AYL99_01076</name>
</gene>
<dbReference type="GO" id="GO:0046872">
    <property type="term" value="F:metal ion binding"/>
    <property type="evidence" value="ECO:0007669"/>
    <property type="project" value="UniProtKB-ARBA"/>
</dbReference>
<dbReference type="EMBL" id="LVYI01000001">
    <property type="protein sequence ID" value="OAP65104.1"/>
    <property type="molecule type" value="Genomic_DNA"/>
</dbReference>
<dbReference type="AlphaFoldDB" id="A0A178ZZ28"/>
<evidence type="ECO:0000313" key="4">
    <source>
        <dbReference type="EMBL" id="OAP65104.1"/>
    </source>
</evidence>
<comment type="caution">
    <text evidence="4">The sequence shown here is derived from an EMBL/GenBank/DDBJ whole genome shotgun (WGS) entry which is preliminary data.</text>
</comment>
<reference evidence="4 5" key="1">
    <citation type="submission" date="2016-04" db="EMBL/GenBank/DDBJ databases">
        <title>Draft genome of Fonsecaea erecta CBS 125763.</title>
        <authorList>
            <person name="Weiss V.A."/>
            <person name="Vicente V.A."/>
            <person name="Raittz R.T."/>
            <person name="Moreno L.F."/>
            <person name="De Souza E.M."/>
            <person name="Pedrosa F.O."/>
            <person name="Steffens M.B."/>
            <person name="Faoro H."/>
            <person name="Tadra-Sfeir M.Z."/>
            <person name="Najafzadeh M.J."/>
            <person name="Felipe M.S."/>
            <person name="Teixeira M."/>
            <person name="Sun J."/>
            <person name="Xi L."/>
            <person name="Gomes R."/>
            <person name="De Azevedo C.M."/>
            <person name="Salgado C.G."/>
            <person name="Da Silva M.B."/>
            <person name="Nascimento M.F."/>
            <person name="Queiroz-Telles F."/>
            <person name="Attili D.S."/>
            <person name="Gorbushina A."/>
        </authorList>
    </citation>
    <scope>NUCLEOTIDE SEQUENCE [LARGE SCALE GENOMIC DNA]</scope>
    <source>
        <strain evidence="4 5">CBS 125763</strain>
    </source>
</reference>
<accession>A0A178ZZ28</accession>
<dbReference type="GeneID" id="30005246"/>
<comment type="cofactor">
    <cofactor evidence="1">
        <name>Fe cation</name>
        <dbReference type="ChEBI" id="CHEBI:24875"/>
    </cofactor>
</comment>
<dbReference type="STRING" id="1367422.A0A178ZZ28"/>
<dbReference type="OrthoDB" id="445007at2759"/>